<dbReference type="Proteomes" id="UP001642464">
    <property type="component" value="Unassembled WGS sequence"/>
</dbReference>
<comment type="caution">
    <text evidence="1">The sequence shown here is derived from an EMBL/GenBank/DDBJ whole genome shotgun (WGS) entry which is preliminary data.</text>
</comment>
<dbReference type="EMBL" id="CAXAMM010000636">
    <property type="protein sequence ID" value="CAK8988289.1"/>
    <property type="molecule type" value="Genomic_DNA"/>
</dbReference>
<organism evidence="1 2">
    <name type="scientific">Durusdinium trenchii</name>
    <dbReference type="NCBI Taxonomy" id="1381693"/>
    <lineage>
        <taxon>Eukaryota</taxon>
        <taxon>Sar</taxon>
        <taxon>Alveolata</taxon>
        <taxon>Dinophyceae</taxon>
        <taxon>Suessiales</taxon>
        <taxon>Symbiodiniaceae</taxon>
        <taxon>Durusdinium</taxon>
    </lineage>
</organism>
<evidence type="ECO:0000313" key="1">
    <source>
        <dbReference type="EMBL" id="CAK8988289.1"/>
    </source>
</evidence>
<protein>
    <submittedName>
        <fullName evidence="1">Uncharacterized protein</fullName>
    </submittedName>
</protein>
<name>A0ABP0HDJ0_9DINO</name>
<reference evidence="1 2" key="1">
    <citation type="submission" date="2024-02" db="EMBL/GenBank/DDBJ databases">
        <authorList>
            <person name="Chen Y."/>
            <person name="Shah S."/>
            <person name="Dougan E. K."/>
            <person name="Thang M."/>
            <person name="Chan C."/>
        </authorList>
    </citation>
    <scope>NUCLEOTIDE SEQUENCE [LARGE SCALE GENOMIC DNA]</scope>
</reference>
<proteinExistence type="predicted"/>
<sequence length="404" mass="45615">MAPWQHTLLQATLQPVEADVSVAVTLRSLAGSELGSLHLRVEESLQDLEDALRKLASWDPGDLVQLRSVQFPEVDLDRSALVKSLASESELAITRYELGLWLDRFPDTGKFLRAMQDSAFDPHSPNFNVNWTLETAEEVGPRETSKLVKDALPPLEAQSASRFVRVYGRLRAKTETADLMNLQKLKRGPVMMCFKHVLHENWIEHACFAATRRVAERPKAICLLKSDERGWIGGVNVMGHSFPANMSRELAGQLALNDAASFRLMDVFRVLMFLDVDWDTEDAACETFRMGVLTLTSAPEMSPNDLLRLVHIQVRLSSMGVAEVEGELDQRHVRFLAGLLRYRFSRPEDRKGHLLENLEMTWHGDDRGVLLLVSNVAREEVWHLVEAKAKSSQPVRVILCDCVR</sequence>
<evidence type="ECO:0000313" key="2">
    <source>
        <dbReference type="Proteomes" id="UP001642464"/>
    </source>
</evidence>
<accession>A0ABP0HDJ0</accession>
<gene>
    <name evidence="1" type="ORF">SCF082_LOCUS1326</name>
</gene>
<keyword evidence="2" id="KW-1185">Reference proteome</keyword>